<dbReference type="SUPFAM" id="SSF52317">
    <property type="entry name" value="Class I glutamine amidotransferase-like"/>
    <property type="match status" value="1"/>
</dbReference>
<proteinExistence type="inferred from homology"/>
<evidence type="ECO:0000256" key="10">
    <source>
        <dbReference type="HAMAP-Rule" id="MF_01615"/>
    </source>
</evidence>
<dbReference type="PROSITE" id="PS01236">
    <property type="entry name" value="PDXT_SNO_1"/>
    <property type="match status" value="1"/>
</dbReference>
<evidence type="ECO:0000256" key="6">
    <source>
        <dbReference type="ARBA" id="ARBA00047992"/>
    </source>
</evidence>
<comment type="similarity">
    <text evidence="1 10">Belongs to the glutaminase PdxT/SNO family.</text>
</comment>
<dbReference type="EC" id="4.3.3.6" evidence="10"/>
<feature type="active site" description="Nucleophile" evidence="10 11">
    <location>
        <position position="80"/>
    </location>
</feature>
<dbReference type="GO" id="GO:0036381">
    <property type="term" value="F:pyridoxal 5'-phosphate synthase (glutamine hydrolysing) activity"/>
    <property type="evidence" value="ECO:0007669"/>
    <property type="project" value="UniProtKB-UniRule"/>
</dbReference>
<gene>
    <name evidence="10 13" type="primary">pdxT</name>
    <name evidence="13" type="ORF">MAMMFC1_00724</name>
</gene>
<dbReference type="GO" id="GO:0006543">
    <property type="term" value="P:L-glutamine catabolic process"/>
    <property type="evidence" value="ECO:0007669"/>
    <property type="project" value="UniProtKB-UniRule"/>
</dbReference>
<comment type="catalytic activity">
    <reaction evidence="6 10">
        <text>aldehydo-D-ribose 5-phosphate + D-glyceraldehyde 3-phosphate + L-glutamine = pyridoxal 5'-phosphate + L-glutamate + phosphate + 3 H2O + H(+)</text>
        <dbReference type="Rhea" id="RHEA:31507"/>
        <dbReference type="ChEBI" id="CHEBI:15377"/>
        <dbReference type="ChEBI" id="CHEBI:15378"/>
        <dbReference type="ChEBI" id="CHEBI:29985"/>
        <dbReference type="ChEBI" id="CHEBI:43474"/>
        <dbReference type="ChEBI" id="CHEBI:58273"/>
        <dbReference type="ChEBI" id="CHEBI:58359"/>
        <dbReference type="ChEBI" id="CHEBI:59776"/>
        <dbReference type="ChEBI" id="CHEBI:597326"/>
        <dbReference type="EC" id="4.3.3.6"/>
    </reaction>
</comment>
<dbReference type="NCBIfam" id="TIGR03800">
    <property type="entry name" value="PLP_synth_Pdx2"/>
    <property type="match status" value="1"/>
</dbReference>
<feature type="binding site" evidence="10 12">
    <location>
        <begin position="136"/>
        <end position="137"/>
    </location>
    <ligand>
        <name>L-glutamine</name>
        <dbReference type="ChEBI" id="CHEBI:58359"/>
    </ligand>
</feature>
<evidence type="ECO:0000256" key="3">
    <source>
        <dbReference type="ARBA" id="ARBA00022898"/>
    </source>
</evidence>
<dbReference type="PANTHER" id="PTHR31559">
    <property type="entry name" value="PYRIDOXAL 5'-PHOSPHATE SYNTHASE SUBUNIT SNO"/>
    <property type="match status" value="1"/>
</dbReference>
<dbReference type="EC" id="3.5.1.2" evidence="10"/>
<keyword evidence="14" id="KW-1185">Reference proteome</keyword>
<dbReference type="EMBL" id="AP018449">
    <property type="protein sequence ID" value="BBB90076.1"/>
    <property type="molecule type" value="Genomic_DNA"/>
</dbReference>
<dbReference type="Pfam" id="PF01174">
    <property type="entry name" value="SNO"/>
    <property type="match status" value="1"/>
</dbReference>
<dbReference type="Gene3D" id="3.40.50.880">
    <property type="match status" value="1"/>
</dbReference>
<dbReference type="PIRSF" id="PIRSF005639">
    <property type="entry name" value="Glut_amidoT_SNO"/>
    <property type="match status" value="1"/>
</dbReference>
<dbReference type="GO" id="GO:1903600">
    <property type="term" value="C:glutaminase complex"/>
    <property type="evidence" value="ECO:0007669"/>
    <property type="project" value="TreeGrafter"/>
</dbReference>
<organism evidence="13 14">
    <name type="scientific">Methylomusa anaerophila</name>
    <dbReference type="NCBI Taxonomy" id="1930071"/>
    <lineage>
        <taxon>Bacteria</taxon>
        <taxon>Bacillati</taxon>
        <taxon>Bacillota</taxon>
        <taxon>Negativicutes</taxon>
        <taxon>Selenomonadales</taxon>
        <taxon>Sporomusaceae</taxon>
        <taxon>Methylomusa</taxon>
    </lineage>
</organism>
<keyword evidence="2 10" id="KW-0378">Hydrolase</keyword>
<reference evidence="13 14" key="1">
    <citation type="journal article" date="2018" name="Int. J. Syst. Evol. Microbiol.">
        <title>Methylomusa anaerophila gen. nov., sp. nov., an anaerobic methanol-utilizing bacterium isolated from a microbial fuel cell.</title>
        <authorList>
            <person name="Amano N."/>
            <person name="Yamamuro A."/>
            <person name="Miyahara M."/>
            <person name="Kouzuma A."/>
            <person name="Abe T."/>
            <person name="Watanabe K."/>
        </authorList>
    </citation>
    <scope>NUCLEOTIDE SEQUENCE [LARGE SCALE GENOMIC DNA]</scope>
    <source>
        <strain evidence="13 14">MMFC1</strain>
    </source>
</reference>
<dbReference type="PROSITE" id="PS51130">
    <property type="entry name" value="PDXT_SNO_2"/>
    <property type="match status" value="1"/>
</dbReference>
<evidence type="ECO:0000256" key="12">
    <source>
        <dbReference type="PIRSR" id="PIRSR005639-2"/>
    </source>
</evidence>
<keyword evidence="4 10" id="KW-0315">Glutamine amidotransferase</keyword>
<dbReference type="InterPro" id="IPR021196">
    <property type="entry name" value="PdxT/SNO_CS"/>
</dbReference>
<sequence length="197" mass="21441">MITIGVLALQGAVKEHLDRLNSLPDVAGLAVKKAADLNNIDGLILPGGESTTIGKLLREFNLSPILIDKINRGLPVWGTCAGMILLAKAIIGEETRHLGVMDICVRRNAYGSQLDSFATELVIPKVSSSPVPLVFIRAPYVEETGKDVQILARVDGKIVAVEQGNMLATAFHPELTDDLTFHRYFAEKVRKNKNSEK</sequence>
<feature type="active site" description="Charge relay system" evidence="10 11">
    <location>
        <position position="174"/>
    </location>
</feature>
<dbReference type="PANTHER" id="PTHR31559:SF0">
    <property type="entry name" value="PYRIDOXAL 5'-PHOSPHATE SYNTHASE SUBUNIT SNO1-RELATED"/>
    <property type="match status" value="1"/>
</dbReference>
<comment type="function">
    <text evidence="8 10">Catalyzes the hydrolysis of glutamine to glutamate and ammonia as part of the biosynthesis of pyridoxal 5'-phosphate. The resulting ammonia molecule is channeled to the active site of PdxS.</text>
</comment>
<comment type="catalytic activity">
    <reaction evidence="7 10">
        <text>L-glutamine + H2O = L-glutamate + NH4(+)</text>
        <dbReference type="Rhea" id="RHEA:15889"/>
        <dbReference type="ChEBI" id="CHEBI:15377"/>
        <dbReference type="ChEBI" id="CHEBI:28938"/>
        <dbReference type="ChEBI" id="CHEBI:29985"/>
        <dbReference type="ChEBI" id="CHEBI:58359"/>
        <dbReference type="EC" id="3.5.1.2"/>
    </reaction>
</comment>
<dbReference type="GO" id="GO:0005829">
    <property type="term" value="C:cytosol"/>
    <property type="evidence" value="ECO:0007669"/>
    <property type="project" value="TreeGrafter"/>
</dbReference>
<feature type="binding site" evidence="10 12">
    <location>
        <position position="107"/>
    </location>
    <ligand>
        <name>L-glutamine</name>
        <dbReference type="ChEBI" id="CHEBI:58359"/>
    </ligand>
</feature>
<evidence type="ECO:0000256" key="8">
    <source>
        <dbReference type="ARBA" id="ARBA00054599"/>
    </source>
</evidence>
<dbReference type="PROSITE" id="PS51273">
    <property type="entry name" value="GATASE_TYPE_1"/>
    <property type="match status" value="1"/>
</dbReference>
<evidence type="ECO:0000256" key="9">
    <source>
        <dbReference type="ARBA" id="ARBA00064749"/>
    </source>
</evidence>
<dbReference type="GO" id="GO:0008614">
    <property type="term" value="P:pyridoxine metabolic process"/>
    <property type="evidence" value="ECO:0007669"/>
    <property type="project" value="TreeGrafter"/>
</dbReference>
<evidence type="ECO:0000256" key="2">
    <source>
        <dbReference type="ARBA" id="ARBA00022801"/>
    </source>
</evidence>
<evidence type="ECO:0000256" key="7">
    <source>
        <dbReference type="ARBA" id="ARBA00049534"/>
    </source>
</evidence>
<comment type="subunit">
    <text evidence="9 10">In the presence of PdxS, forms a dodecamer of heterodimers. Only shows activity in the heterodimer.</text>
</comment>
<feature type="active site" description="Charge relay system" evidence="10 11">
    <location>
        <position position="172"/>
    </location>
</feature>
<evidence type="ECO:0000256" key="1">
    <source>
        <dbReference type="ARBA" id="ARBA00008345"/>
    </source>
</evidence>
<evidence type="ECO:0000256" key="4">
    <source>
        <dbReference type="ARBA" id="ARBA00022962"/>
    </source>
</evidence>
<dbReference type="GO" id="GO:0042823">
    <property type="term" value="P:pyridoxal phosphate biosynthetic process"/>
    <property type="evidence" value="ECO:0007669"/>
    <property type="project" value="UniProtKB-UniRule"/>
</dbReference>
<dbReference type="Proteomes" id="UP000276437">
    <property type="component" value="Chromosome"/>
</dbReference>
<dbReference type="UniPathway" id="UPA00245"/>
<dbReference type="HAMAP" id="MF_01615">
    <property type="entry name" value="PdxT"/>
    <property type="match status" value="1"/>
</dbReference>
<evidence type="ECO:0000256" key="5">
    <source>
        <dbReference type="ARBA" id="ARBA00023239"/>
    </source>
</evidence>
<keyword evidence="5 10" id="KW-0456">Lyase</keyword>
<dbReference type="GO" id="GO:0004359">
    <property type="term" value="F:glutaminase activity"/>
    <property type="evidence" value="ECO:0007669"/>
    <property type="project" value="UniProtKB-UniRule"/>
</dbReference>
<keyword evidence="13" id="KW-0808">Transferase</keyword>
<dbReference type="CDD" id="cd01749">
    <property type="entry name" value="GATase1_PB"/>
    <property type="match status" value="1"/>
</dbReference>
<comment type="pathway">
    <text evidence="10">Cofactor biosynthesis; pyridoxal 5'-phosphate biosynthesis.</text>
</comment>
<name>A0A348AG78_9FIRM</name>
<dbReference type="FunFam" id="3.40.50.880:FF:000010">
    <property type="entry name" value="uncharacterized protein LOC100176842 isoform X2"/>
    <property type="match status" value="1"/>
</dbReference>
<dbReference type="GO" id="GO:0016740">
    <property type="term" value="F:transferase activity"/>
    <property type="evidence" value="ECO:0007669"/>
    <property type="project" value="UniProtKB-KW"/>
</dbReference>
<dbReference type="InterPro" id="IPR029062">
    <property type="entry name" value="Class_I_gatase-like"/>
</dbReference>
<accession>A0A348AG78</accession>
<feature type="binding site" evidence="10 12">
    <location>
        <begin position="48"/>
        <end position="50"/>
    </location>
    <ligand>
        <name>L-glutamine</name>
        <dbReference type="ChEBI" id="CHEBI:58359"/>
    </ligand>
</feature>
<dbReference type="AlphaFoldDB" id="A0A348AG78"/>
<evidence type="ECO:0000313" key="14">
    <source>
        <dbReference type="Proteomes" id="UP000276437"/>
    </source>
</evidence>
<dbReference type="RefSeq" id="WP_174234362.1">
    <property type="nucleotide sequence ID" value="NZ_AP018449.1"/>
</dbReference>
<evidence type="ECO:0000256" key="11">
    <source>
        <dbReference type="PIRSR" id="PIRSR005639-1"/>
    </source>
</evidence>
<dbReference type="KEGG" id="mana:MAMMFC1_00724"/>
<dbReference type="InterPro" id="IPR002161">
    <property type="entry name" value="PdxT/SNO"/>
</dbReference>
<evidence type="ECO:0000313" key="13">
    <source>
        <dbReference type="EMBL" id="BBB90076.1"/>
    </source>
</evidence>
<protein>
    <recommendedName>
        <fullName evidence="10">Pyridoxal 5'-phosphate synthase subunit PdxT</fullName>
        <ecNumber evidence="10">4.3.3.6</ecNumber>
    </recommendedName>
    <alternativeName>
        <fullName evidence="10">Pdx2</fullName>
    </alternativeName>
    <alternativeName>
        <fullName evidence="10">Pyridoxal 5'-phosphate synthase glutaminase subunit</fullName>
        <ecNumber evidence="10">3.5.1.2</ecNumber>
    </alternativeName>
</protein>
<keyword evidence="3 10" id="KW-0663">Pyridoxal phosphate</keyword>